<comment type="caution">
    <text evidence="2">The sequence shown here is derived from an EMBL/GenBank/DDBJ whole genome shotgun (WGS) entry which is preliminary data.</text>
</comment>
<dbReference type="Proteomes" id="UP000709295">
    <property type="component" value="Unassembled WGS sequence"/>
</dbReference>
<dbReference type="InterPro" id="IPR048324">
    <property type="entry name" value="ZSWIM1-3_RNaseH-like"/>
</dbReference>
<organism evidence="2 3">
    <name type="scientific">Phytophthora aleatoria</name>
    <dbReference type="NCBI Taxonomy" id="2496075"/>
    <lineage>
        <taxon>Eukaryota</taxon>
        <taxon>Sar</taxon>
        <taxon>Stramenopiles</taxon>
        <taxon>Oomycota</taxon>
        <taxon>Peronosporomycetes</taxon>
        <taxon>Peronosporales</taxon>
        <taxon>Peronosporaceae</taxon>
        <taxon>Phytophthora</taxon>
    </lineage>
</organism>
<feature type="domain" description="ZSWIM1/3 RNaseH-like" evidence="1">
    <location>
        <begin position="1"/>
        <end position="78"/>
    </location>
</feature>
<reference evidence="2" key="1">
    <citation type="submission" date="2021-01" db="EMBL/GenBank/DDBJ databases">
        <title>Phytophthora aleatoria, a newly-described species from Pinus radiata is distinct from Phytophthora cactorum isolates based on comparative genomics.</title>
        <authorList>
            <person name="Mcdougal R."/>
            <person name="Panda P."/>
            <person name="Williams N."/>
            <person name="Studholme D.J."/>
        </authorList>
    </citation>
    <scope>NUCLEOTIDE SEQUENCE</scope>
    <source>
        <strain evidence="2">NZFS 4037</strain>
    </source>
</reference>
<evidence type="ECO:0000259" key="1">
    <source>
        <dbReference type="Pfam" id="PF21056"/>
    </source>
</evidence>
<gene>
    <name evidence="2" type="ORF">JG688_00015154</name>
</gene>
<proteinExistence type="predicted"/>
<protein>
    <recommendedName>
        <fullName evidence="1">ZSWIM1/3 RNaseH-like domain-containing protein</fullName>
    </recommendedName>
</protein>
<dbReference type="Pfam" id="PF21056">
    <property type="entry name" value="ZSWIM1-3_RNaseH-like"/>
    <property type="match status" value="1"/>
</dbReference>
<dbReference type="EMBL" id="JAENGY010001577">
    <property type="protein sequence ID" value="KAG6948316.1"/>
    <property type="molecule type" value="Genomic_DNA"/>
</dbReference>
<dbReference type="AlphaFoldDB" id="A0A8J5M2V4"/>
<evidence type="ECO:0000313" key="3">
    <source>
        <dbReference type="Proteomes" id="UP000709295"/>
    </source>
</evidence>
<evidence type="ECO:0000313" key="2">
    <source>
        <dbReference type="EMBL" id="KAG6948316.1"/>
    </source>
</evidence>
<keyword evidence="3" id="KW-1185">Reference proteome</keyword>
<sequence length="92" mass="10431">MCRMVRKFPKALCIDVTRDTNINRYRLFSFMVAEKIGSGAFVQYALLDGETKTNMMSAFSAYKKINVSRIIIKVVIISPNLGFSMKSCRTPP</sequence>
<accession>A0A8J5M2V4</accession>
<name>A0A8J5M2V4_9STRA</name>